<reference evidence="10 11" key="1">
    <citation type="submission" date="2019-10" db="EMBL/GenBank/DDBJ databases">
        <title>Assembly and Annotation for the nematode Trichostrongylus colubriformis.</title>
        <authorList>
            <person name="Martin J."/>
        </authorList>
    </citation>
    <scope>NUCLEOTIDE SEQUENCE [LARGE SCALE GENOMIC DNA]</scope>
    <source>
        <strain evidence="10">G859</strain>
        <tissue evidence="10">Whole worm</tissue>
    </source>
</reference>
<sequence length="177" mass="19802">MMYRAITILALIPLLHSVPALSKPTADAVSAPLKPINGSVHLPHEPLVGALWNLGLVGECVLHYNPLCYNNYGCWCGVGGSHEPVDDIDRCCMHHDKCYDDAVDKKLCFDVAWEYIDSYRWQCTNSTATCLDDHPCKKALCACDVAVVQCWAQYPKPTARPHCNRSKLVPKSKYFQH</sequence>
<feature type="signal peptide" evidence="8">
    <location>
        <begin position="1"/>
        <end position="22"/>
    </location>
</feature>
<comment type="subcellular location">
    <subcellularLocation>
        <location evidence="1 8">Secreted</location>
    </subcellularLocation>
</comment>
<accession>A0AAN8ISF0</accession>
<dbReference type="PANTHER" id="PTHR11716">
    <property type="entry name" value="PHOSPHOLIPASE A2 FAMILY MEMBER"/>
    <property type="match status" value="1"/>
</dbReference>
<evidence type="ECO:0000256" key="3">
    <source>
        <dbReference type="ARBA" id="ARBA00023157"/>
    </source>
</evidence>
<feature type="active site" evidence="4">
    <location>
        <position position="144"/>
    </location>
</feature>
<keyword evidence="5" id="KW-0479">Metal-binding</keyword>
<feature type="chain" id="PRO_5042673830" description="Phospholipase A2" evidence="8">
    <location>
        <begin position="23"/>
        <end position="177"/>
    </location>
</feature>
<feature type="disulfide bond" evidence="6">
    <location>
        <begin position="91"/>
        <end position="150"/>
    </location>
</feature>
<dbReference type="GO" id="GO:0016042">
    <property type="term" value="P:lipid catabolic process"/>
    <property type="evidence" value="ECO:0007669"/>
    <property type="project" value="InterPro"/>
</dbReference>
<keyword evidence="5 8" id="KW-0106">Calcium</keyword>
<feature type="disulfide bond" evidence="6">
    <location>
        <begin position="108"/>
        <end position="136"/>
    </location>
</feature>
<dbReference type="GO" id="GO:0050482">
    <property type="term" value="P:arachidonate secretion"/>
    <property type="evidence" value="ECO:0007669"/>
    <property type="project" value="InterPro"/>
</dbReference>
<dbReference type="EC" id="3.1.1.4" evidence="8"/>
<gene>
    <name evidence="10" type="ORF">GCK32_001249</name>
</gene>
<keyword evidence="3 6" id="KW-1015">Disulfide bond</keyword>
<keyword evidence="2 8" id="KW-0964">Secreted</keyword>
<dbReference type="GO" id="GO:0005509">
    <property type="term" value="F:calcium ion binding"/>
    <property type="evidence" value="ECO:0007669"/>
    <property type="project" value="InterPro"/>
</dbReference>
<dbReference type="Gene3D" id="1.20.90.10">
    <property type="entry name" value="Phospholipase A2 domain"/>
    <property type="match status" value="1"/>
</dbReference>
<comment type="catalytic activity">
    <reaction evidence="8">
        <text>a 1,2-diacyl-sn-glycero-3-phosphocholine + H2O = a 1-acyl-sn-glycero-3-phosphocholine + a fatty acid + H(+)</text>
        <dbReference type="Rhea" id="RHEA:15801"/>
        <dbReference type="ChEBI" id="CHEBI:15377"/>
        <dbReference type="ChEBI" id="CHEBI:15378"/>
        <dbReference type="ChEBI" id="CHEBI:28868"/>
        <dbReference type="ChEBI" id="CHEBI:57643"/>
        <dbReference type="ChEBI" id="CHEBI:58168"/>
        <dbReference type="EC" id="3.1.1.4"/>
    </reaction>
</comment>
<comment type="cofactor">
    <cofactor evidence="5">
        <name>Ca(2+)</name>
        <dbReference type="ChEBI" id="CHEBI:29108"/>
    </cofactor>
    <text evidence="5">Binds 1 Ca(2+) ion per subunit.</text>
</comment>
<name>A0AAN8ISF0_TRICO</name>
<keyword evidence="8" id="KW-0378">Hydrolase</keyword>
<dbReference type="Proteomes" id="UP001331761">
    <property type="component" value="Unassembled WGS sequence"/>
</dbReference>
<evidence type="ECO:0000313" key="11">
    <source>
        <dbReference type="Proteomes" id="UP001331761"/>
    </source>
</evidence>
<dbReference type="EMBL" id="WIXE01003082">
    <property type="protein sequence ID" value="KAK5984271.1"/>
    <property type="molecule type" value="Genomic_DNA"/>
</dbReference>
<dbReference type="CDD" id="cd00125">
    <property type="entry name" value="PLA2c"/>
    <property type="match status" value="1"/>
</dbReference>
<dbReference type="GO" id="GO:0006644">
    <property type="term" value="P:phospholipid metabolic process"/>
    <property type="evidence" value="ECO:0007669"/>
    <property type="project" value="InterPro"/>
</dbReference>
<feature type="disulfide bond" evidence="6">
    <location>
        <begin position="98"/>
        <end position="143"/>
    </location>
</feature>
<feature type="binding site" evidence="5">
    <location>
        <position position="77"/>
    </location>
    <ligand>
        <name>Ca(2+)</name>
        <dbReference type="ChEBI" id="CHEBI:29108"/>
    </ligand>
</feature>
<dbReference type="InterPro" id="IPR036444">
    <property type="entry name" value="PLipase_A2_dom_sf"/>
</dbReference>
<dbReference type="SUPFAM" id="SSF48619">
    <property type="entry name" value="Phospholipase A2, PLA2"/>
    <property type="match status" value="1"/>
</dbReference>
<evidence type="ECO:0000256" key="8">
    <source>
        <dbReference type="RuleBase" id="RU361236"/>
    </source>
</evidence>
<keyword evidence="8" id="KW-0443">Lipid metabolism</keyword>
<dbReference type="InterPro" id="IPR016090">
    <property type="entry name" value="PLA2-like_dom"/>
</dbReference>
<evidence type="ECO:0000256" key="1">
    <source>
        <dbReference type="ARBA" id="ARBA00004613"/>
    </source>
</evidence>
<dbReference type="SMART" id="SM00085">
    <property type="entry name" value="PA2c"/>
    <property type="match status" value="1"/>
</dbReference>
<feature type="binding site" evidence="5">
    <location>
        <position position="96"/>
    </location>
    <ligand>
        <name>Ca(2+)</name>
        <dbReference type="ChEBI" id="CHEBI:29108"/>
    </ligand>
</feature>
<comment type="caution">
    <text evidence="10">The sequence shown here is derived from an EMBL/GenBank/DDBJ whole genome shotgun (WGS) entry which is preliminary data.</text>
</comment>
<dbReference type="GO" id="GO:0004623">
    <property type="term" value="F:phospholipase A2 activity"/>
    <property type="evidence" value="ECO:0007669"/>
    <property type="project" value="UniProtKB-EC"/>
</dbReference>
<protein>
    <recommendedName>
        <fullName evidence="8">Phospholipase A2</fullName>
        <ecNumber evidence="8">3.1.1.4</ecNumber>
    </recommendedName>
</protein>
<keyword evidence="8" id="KW-0732">Signal</keyword>
<dbReference type="InterPro" id="IPR001211">
    <property type="entry name" value="PLA2"/>
</dbReference>
<evidence type="ECO:0000313" key="10">
    <source>
        <dbReference type="EMBL" id="KAK5984271.1"/>
    </source>
</evidence>
<dbReference type="InterPro" id="IPR033113">
    <property type="entry name" value="PLA2_histidine"/>
</dbReference>
<dbReference type="Pfam" id="PF00068">
    <property type="entry name" value="Phospholip_A2_1"/>
    <property type="match status" value="1"/>
</dbReference>
<evidence type="ECO:0000256" key="4">
    <source>
        <dbReference type="PIRSR" id="PIRSR601211-1"/>
    </source>
</evidence>
<dbReference type="PRINTS" id="PR00389">
    <property type="entry name" value="PHPHLIPASEA2"/>
</dbReference>
<dbReference type="PROSITE" id="PS00118">
    <property type="entry name" value="PA2_HIS"/>
    <property type="match status" value="1"/>
</dbReference>
<evidence type="ECO:0000256" key="7">
    <source>
        <dbReference type="RuleBase" id="RU003654"/>
    </source>
</evidence>
<evidence type="ECO:0000256" key="5">
    <source>
        <dbReference type="PIRSR" id="PIRSR601211-2"/>
    </source>
</evidence>
<feature type="disulfide bond" evidence="6">
    <location>
        <begin position="76"/>
        <end position="92"/>
    </location>
</feature>
<feature type="domain" description="Phospholipase A2-like central" evidence="9">
    <location>
        <begin position="50"/>
        <end position="164"/>
    </location>
</feature>
<comment type="similarity">
    <text evidence="7">Belongs to the phospholipase A2 family.</text>
</comment>
<dbReference type="GO" id="GO:0005576">
    <property type="term" value="C:extracellular region"/>
    <property type="evidence" value="ECO:0007669"/>
    <property type="project" value="UniProtKB-SubCell"/>
</dbReference>
<proteinExistence type="inferred from homology"/>
<keyword evidence="11" id="KW-1185">Reference proteome</keyword>
<feature type="binding site" evidence="5">
    <location>
        <position position="79"/>
    </location>
    <ligand>
        <name>Ca(2+)</name>
        <dbReference type="ChEBI" id="CHEBI:29108"/>
    </ligand>
</feature>
<feature type="disulfide bond" evidence="6">
    <location>
        <begin position="130"/>
        <end position="141"/>
    </location>
</feature>
<organism evidence="10 11">
    <name type="scientific">Trichostrongylus colubriformis</name>
    <name type="common">Black scour worm</name>
    <dbReference type="NCBI Taxonomy" id="6319"/>
    <lineage>
        <taxon>Eukaryota</taxon>
        <taxon>Metazoa</taxon>
        <taxon>Ecdysozoa</taxon>
        <taxon>Nematoda</taxon>
        <taxon>Chromadorea</taxon>
        <taxon>Rhabditida</taxon>
        <taxon>Rhabditina</taxon>
        <taxon>Rhabditomorpha</taxon>
        <taxon>Strongyloidea</taxon>
        <taxon>Trichostrongylidae</taxon>
        <taxon>Trichostrongylus</taxon>
    </lineage>
</organism>
<evidence type="ECO:0000256" key="2">
    <source>
        <dbReference type="ARBA" id="ARBA00022525"/>
    </source>
</evidence>
<evidence type="ECO:0000259" key="9">
    <source>
        <dbReference type="SMART" id="SM00085"/>
    </source>
</evidence>
<evidence type="ECO:0000256" key="6">
    <source>
        <dbReference type="PIRSR" id="PIRSR601211-3"/>
    </source>
</evidence>
<dbReference type="AlphaFoldDB" id="A0AAN8ISF0"/>
<dbReference type="PANTHER" id="PTHR11716:SF107">
    <property type="entry name" value="PHOSPHOLIPASE A2"/>
    <property type="match status" value="1"/>
</dbReference>
<feature type="active site" evidence="4">
    <location>
        <position position="95"/>
    </location>
</feature>